<keyword evidence="2" id="KW-1185">Reference proteome</keyword>
<dbReference type="Proteomes" id="UP000317940">
    <property type="component" value="Unassembled WGS sequence"/>
</dbReference>
<protein>
    <submittedName>
        <fullName evidence="1">Uncharacterized protein</fullName>
    </submittedName>
</protein>
<evidence type="ECO:0000313" key="1">
    <source>
        <dbReference type="EMBL" id="TWF71645.1"/>
    </source>
</evidence>
<dbReference type="RefSeq" id="WP_145911448.1">
    <property type="nucleotide sequence ID" value="NZ_BAAAMZ010000022.1"/>
</dbReference>
<accession>A0A561SA16</accession>
<organism evidence="1 2">
    <name type="scientific">Kitasatospora viridis</name>
    <dbReference type="NCBI Taxonomy" id="281105"/>
    <lineage>
        <taxon>Bacteria</taxon>
        <taxon>Bacillati</taxon>
        <taxon>Actinomycetota</taxon>
        <taxon>Actinomycetes</taxon>
        <taxon>Kitasatosporales</taxon>
        <taxon>Streptomycetaceae</taxon>
        <taxon>Kitasatospora</taxon>
    </lineage>
</organism>
<proteinExistence type="predicted"/>
<dbReference type="AlphaFoldDB" id="A0A561SA16"/>
<sequence>MAAGVDPERVFADEVREWRPENDDDVDFDYSGVDWDESASISDWDRMQAAMSNNRRVTVRDTYDPADAPVLADDPTDREWT</sequence>
<reference evidence="1 2" key="1">
    <citation type="submission" date="2019-06" db="EMBL/GenBank/DDBJ databases">
        <title>Sequencing the genomes of 1000 actinobacteria strains.</title>
        <authorList>
            <person name="Klenk H.-P."/>
        </authorList>
    </citation>
    <scope>NUCLEOTIDE SEQUENCE [LARGE SCALE GENOMIC DNA]</scope>
    <source>
        <strain evidence="1 2">DSM 44826</strain>
    </source>
</reference>
<gene>
    <name evidence="1" type="ORF">FHX73_1816</name>
</gene>
<evidence type="ECO:0000313" key="2">
    <source>
        <dbReference type="Proteomes" id="UP000317940"/>
    </source>
</evidence>
<comment type="caution">
    <text evidence="1">The sequence shown here is derived from an EMBL/GenBank/DDBJ whole genome shotgun (WGS) entry which is preliminary data.</text>
</comment>
<name>A0A561SA16_9ACTN</name>
<dbReference type="EMBL" id="VIWT01000008">
    <property type="protein sequence ID" value="TWF71645.1"/>
    <property type="molecule type" value="Genomic_DNA"/>
</dbReference>